<sequence length="322" mass="35609">MNERNVRANGIDMHLTETGEGPPAVLLHGFPELGYSWRHQLSGVSGFHLIAPDLRGYGRTTAPSAVEAYGMREMVGDVVGLLDTLELPTAVIVGHDWGAQIAWACAQLFPERFPAIVALSVPYQVRTPVPMTQALREWAGNTFNWLLYFQEPGVAEAALGADVARTMRMIMYGLSGDAGELGLRLVTGLPKDADLLDSIPEPDALPTWLSESELAHYIEEFERTGFTGGLNRYRNVDRDWHELPALGATTVQQPVLLAAGEHDSATRYMDVKTQREYVPNLREPVIFEGCGHWTQQERAERVNGLLDSFLRDMAAAPEVLWG</sequence>
<evidence type="ECO:0000256" key="1">
    <source>
        <dbReference type="ARBA" id="ARBA00022801"/>
    </source>
</evidence>
<dbReference type="Pfam" id="PF00561">
    <property type="entry name" value="Abhydrolase_1"/>
    <property type="match status" value="1"/>
</dbReference>
<dbReference type="RefSeq" id="WP_138046617.1">
    <property type="nucleotide sequence ID" value="NZ_VBZC01000021.1"/>
</dbReference>
<dbReference type="PRINTS" id="PR00412">
    <property type="entry name" value="EPOXHYDRLASE"/>
</dbReference>
<feature type="domain" description="AB hydrolase-1" evidence="2">
    <location>
        <begin position="24"/>
        <end position="297"/>
    </location>
</feature>
<organism evidence="3 4">
    <name type="scientific">Streptomyces montanus</name>
    <dbReference type="NCBI Taxonomy" id="2580423"/>
    <lineage>
        <taxon>Bacteria</taxon>
        <taxon>Bacillati</taxon>
        <taxon>Actinomycetota</taxon>
        <taxon>Actinomycetes</taxon>
        <taxon>Kitasatosporales</taxon>
        <taxon>Streptomycetaceae</taxon>
        <taxon>Streptomyces</taxon>
    </lineage>
</organism>
<dbReference type="SUPFAM" id="SSF53474">
    <property type="entry name" value="alpha/beta-Hydrolases"/>
    <property type="match status" value="1"/>
</dbReference>
<dbReference type="AlphaFoldDB" id="A0A5R9FM53"/>
<dbReference type="InterPro" id="IPR000639">
    <property type="entry name" value="Epox_hydrolase-like"/>
</dbReference>
<comment type="caution">
    <text evidence="3">The sequence shown here is derived from an EMBL/GenBank/DDBJ whole genome shotgun (WGS) entry which is preliminary data.</text>
</comment>
<protein>
    <submittedName>
        <fullName evidence="3">Alpha/beta hydrolase</fullName>
    </submittedName>
</protein>
<dbReference type="EMBL" id="VBZC01000021">
    <property type="protein sequence ID" value="TLS44401.1"/>
    <property type="molecule type" value="Genomic_DNA"/>
</dbReference>
<dbReference type="Proteomes" id="UP000305906">
    <property type="component" value="Unassembled WGS sequence"/>
</dbReference>
<evidence type="ECO:0000313" key="4">
    <source>
        <dbReference type="Proteomes" id="UP000305906"/>
    </source>
</evidence>
<name>A0A5R9FM53_9ACTN</name>
<dbReference type="Gene3D" id="3.40.50.1820">
    <property type="entry name" value="alpha/beta hydrolase"/>
    <property type="match status" value="1"/>
</dbReference>
<keyword evidence="1 3" id="KW-0378">Hydrolase</keyword>
<reference evidence="3 4" key="1">
    <citation type="submission" date="2019-05" db="EMBL/GenBank/DDBJ databases">
        <title>Streptomyces sp. NEAU-C151, a novel actinomycete isolated from soil.</title>
        <authorList>
            <person name="Han L."/>
            <person name="Jiang H."/>
        </authorList>
    </citation>
    <scope>NUCLEOTIDE SEQUENCE [LARGE SCALE GENOMIC DNA]</scope>
    <source>
        <strain evidence="3 4">NEAU-C151</strain>
    </source>
</reference>
<dbReference type="InterPro" id="IPR029058">
    <property type="entry name" value="AB_hydrolase_fold"/>
</dbReference>
<evidence type="ECO:0000259" key="2">
    <source>
        <dbReference type="Pfam" id="PF00561"/>
    </source>
</evidence>
<dbReference type="PRINTS" id="PR00111">
    <property type="entry name" value="ABHYDROLASE"/>
</dbReference>
<dbReference type="PANTHER" id="PTHR43329">
    <property type="entry name" value="EPOXIDE HYDROLASE"/>
    <property type="match status" value="1"/>
</dbReference>
<dbReference type="GO" id="GO:0016787">
    <property type="term" value="F:hydrolase activity"/>
    <property type="evidence" value="ECO:0007669"/>
    <property type="project" value="UniProtKB-KW"/>
</dbReference>
<gene>
    <name evidence="3" type="ORF">FE633_20525</name>
</gene>
<evidence type="ECO:0000313" key="3">
    <source>
        <dbReference type="EMBL" id="TLS44401.1"/>
    </source>
</evidence>
<dbReference type="InterPro" id="IPR000073">
    <property type="entry name" value="AB_hydrolase_1"/>
</dbReference>
<proteinExistence type="predicted"/>
<keyword evidence="4" id="KW-1185">Reference proteome</keyword>
<accession>A0A5R9FM53</accession>